<keyword evidence="1" id="KW-0808">Transferase</keyword>
<gene>
    <name evidence="1" type="ORF">HNR65_000715</name>
</gene>
<reference evidence="1 2" key="1">
    <citation type="submission" date="2020-07" db="EMBL/GenBank/DDBJ databases">
        <title>Genomic Encyclopedia of Type Strains, Phase IV (KMG-IV): sequencing the most valuable type-strain genomes for metagenomic binning, comparative biology and taxonomic classification.</title>
        <authorList>
            <person name="Goeker M."/>
        </authorList>
    </citation>
    <scope>NUCLEOTIDE SEQUENCE [LARGE SCALE GENOMIC DNA]</scope>
    <source>
        <strain evidence="1 2">DSM 17721</strain>
    </source>
</reference>
<keyword evidence="2" id="KW-1185">Reference proteome</keyword>
<dbReference type="RefSeq" id="WP_181550084.1">
    <property type="nucleotide sequence ID" value="NZ_JACDUS010000002.1"/>
</dbReference>
<keyword evidence="1" id="KW-0489">Methyltransferase</keyword>
<dbReference type="AlphaFoldDB" id="A0A7W0HJQ0"/>
<evidence type="ECO:0000313" key="2">
    <source>
        <dbReference type="Proteomes" id="UP000525298"/>
    </source>
</evidence>
<dbReference type="Proteomes" id="UP000525298">
    <property type="component" value="Unassembled WGS sequence"/>
</dbReference>
<sequence>MARKKIEKMAYSSGAEMMFGTAKHPVKTSRGIHIGGGFVHPEVVPHPRAGSEKTKKTLLREYERANGDALERMVIVGHPTLIVENEHVFQMTHNPTWGGEIAAQTARQMDDCLDKYGLKAAYRSTPADLRKPDMHHMRESDYTHEIIESFKQVSKYADIISIESMGGKEIFDHAIIRNDITGILFGIGVLGAIDMEWMWDQIVDIAKSNNCIPGGDTNCSEANTAMFMAGGMVSKDVPHVMAALARAISASRTLVAYECGATGPTKDCAYEDPIIKAMSGVPISTEGKISACAHSDLAGNLIAAVCDVWSNEAVEYHDMFGATTTSVFAEILGYDCAMFNSAIELGYQEQMKEILVNSDMYRDSHSLILAPDNAWEIGNAIIGNRGDSNYASGRAGAIKAGQIILGDSKMKLTQLEKKALENAMKDLEGLPDSEGDFIQMCLDKYKNVKGFNPDSYGL</sequence>
<organism evidence="1 2">
    <name type="scientific">Desulfosalsimonas propionicica</name>
    <dbReference type="NCBI Taxonomy" id="332175"/>
    <lineage>
        <taxon>Bacteria</taxon>
        <taxon>Pseudomonadati</taxon>
        <taxon>Thermodesulfobacteriota</taxon>
        <taxon>Desulfobacteria</taxon>
        <taxon>Desulfobacterales</taxon>
        <taxon>Desulfosalsimonadaceae</taxon>
        <taxon>Desulfosalsimonas</taxon>
    </lineage>
</organism>
<dbReference type="GO" id="GO:0047152">
    <property type="term" value="F:methanol-5-hydroxybenzimidazolylcobamide Co-methyltransferase activity"/>
    <property type="evidence" value="ECO:0007669"/>
    <property type="project" value="UniProtKB-EC"/>
</dbReference>
<proteinExistence type="predicted"/>
<protein>
    <submittedName>
        <fullName evidence="1">Methanol--5-hydroxybenzimidazolylcobamide Co-methyltransferase</fullName>
        <ecNumber evidence="1">2.1.1.90</ecNumber>
    </submittedName>
</protein>
<dbReference type="EMBL" id="JACDUS010000002">
    <property type="protein sequence ID" value="MBA2880397.1"/>
    <property type="molecule type" value="Genomic_DNA"/>
</dbReference>
<comment type="caution">
    <text evidence="1">The sequence shown here is derived from an EMBL/GenBank/DDBJ whole genome shotgun (WGS) entry which is preliminary data.</text>
</comment>
<dbReference type="Pfam" id="PF12176">
    <property type="entry name" value="MtaB"/>
    <property type="match status" value="1"/>
</dbReference>
<dbReference type="InterPro" id="IPR021079">
    <property type="entry name" value="MeOH-cob_MeTrfase_bsu"/>
</dbReference>
<name>A0A7W0HJQ0_9BACT</name>
<dbReference type="EC" id="2.1.1.90" evidence="1"/>
<accession>A0A7W0HJQ0</accession>
<evidence type="ECO:0000313" key="1">
    <source>
        <dbReference type="EMBL" id="MBA2880397.1"/>
    </source>
</evidence>
<dbReference type="GO" id="GO:0032259">
    <property type="term" value="P:methylation"/>
    <property type="evidence" value="ECO:0007669"/>
    <property type="project" value="UniProtKB-KW"/>
</dbReference>